<dbReference type="InterPro" id="IPR015421">
    <property type="entry name" value="PyrdxlP-dep_Trfase_major"/>
</dbReference>
<gene>
    <name evidence="10" type="ORF">HW423_05325</name>
</gene>
<keyword evidence="5 8" id="KW-0663">Pyridoxal phosphate</keyword>
<proteinExistence type="inferred from homology"/>
<dbReference type="GO" id="GO:0030170">
    <property type="term" value="F:pyridoxal phosphate binding"/>
    <property type="evidence" value="ECO:0007669"/>
    <property type="project" value="UniProtKB-UniRule"/>
</dbReference>
<dbReference type="PANTHER" id="PTHR43586">
    <property type="entry name" value="CYSTEINE DESULFURASE"/>
    <property type="match status" value="1"/>
</dbReference>
<feature type="domain" description="Aminotransferase class V" evidence="9">
    <location>
        <begin position="34"/>
        <end position="407"/>
    </location>
</feature>
<dbReference type="EC" id="2.8.1.7" evidence="3 8"/>
<dbReference type="SUPFAM" id="SSF53383">
    <property type="entry name" value="PLP-dependent transferases"/>
    <property type="match status" value="1"/>
</dbReference>
<comment type="catalytic activity">
    <reaction evidence="6 8">
        <text>(sulfur carrier)-H + L-cysteine = (sulfur carrier)-SH + L-alanine</text>
        <dbReference type="Rhea" id="RHEA:43892"/>
        <dbReference type="Rhea" id="RHEA-COMP:14737"/>
        <dbReference type="Rhea" id="RHEA-COMP:14739"/>
        <dbReference type="ChEBI" id="CHEBI:29917"/>
        <dbReference type="ChEBI" id="CHEBI:35235"/>
        <dbReference type="ChEBI" id="CHEBI:57972"/>
        <dbReference type="ChEBI" id="CHEBI:64428"/>
        <dbReference type="EC" id="2.8.1.7"/>
    </reaction>
</comment>
<evidence type="ECO:0000256" key="1">
    <source>
        <dbReference type="ARBA" id="ARBA00001933"/>
    </source>
</evidence>
<sequence>MSFIPLRLFSQEKSQSIRAQFPILEQSVNNEPLIYFDNAATSQTPHSVVEALADYYHHDNANIHRGVHTLAEQATRAYEGSRQYIADFIGAKDPSEVIFTSGTTDGINFLARGLVEDQLETDDIILTTPLEHHSNLVPWQELCQRKGAKLEYMPLNEDFQVNLSMLKKRNTENIRAIVIQHVSNVLGVEQPIQALSEWARDHDILLIVDGAQAIPHQAINVNDLGVDAYCFSGHKAYGPTGIGVCYLNERHHQQARPVQYGGEMIHFVGDYESNYKDSPWKFEAGTPPIAQAIALQTALEYINQTGVEAIAQHEAALTQQLYQGLQKIDGIELYQSPAIIARNPHGIISFNFTTIHPHDAASAYDMEGIAVRAGHHCAQVLMRKLDVAATLRASVGMYNTAAEVEQFLLVTKKIKEFFDYVSI</sequence>
<dbReference type="Gene3D" id="3.90.1150.10">
    <property type="entry name" value="Aspartate Aminotransferase, domain 1"/>
    <property type="match status" value="1"/>
</dbReference>
<dbReference type="InterPro" id="IPR010970">
    <property type="entry name" value="Cys_dSase_SufS"/>
</dbReference>
<evidence type="ECO:0000256" key="4">
    <source>
        <dbReference type="ARBA" id="ARBA00022679"/>
    </source>
</evidence>
<evidence type="ECO:0000313" key="11">
    <source>
        <dbReference type="Proteomes" id="UP000571018"/>
    </source>
</evidence>
<accession>A0A839A5D4</accession>
<keyword evidence="11" id="KW-1185">Reference proteome</keyword>
<comment type="caution">
    <text evidence="10">The sequence shown here is derived from an EMBL/GenBank/DDBJ whole genome shotgun (WGS) entry which is preliminary data.</text>
</comment>
<reference evidence="10 11" key="1">
    <citation type="submission" date="2020-06" db="EMBL/GenBank/DDBJ databases">
        <title>Reclassification of Facklamia ignava, Facklamia soureckii and Facklami tabacinasalis as Falseniella iganva gen. nov., comb. nov., Hutsoniella ignava gen. nov., comb. nov., and Ruoffia tabacinasalis gen. nov., comb. nov and description of Ruoffia haltotolerans sp. nov., isolated from hypersaline Inland Sea of Qatar.</title>
        <authorList>
            <person name="Fotedar R."/>
            <person name="Sankaranarayanan K."/>
            <person name="Lawson P."/>
            <person name="Caldwell M."/>
            <person name="Zeyara A."/>
            <person name="Al Malki A."/>
            <person name="Ali M."/>
        </authorList>
    </citation>
    <scope>NUCLEOTIDE SEQUENCE [LARGE SCALE GENOMIC DNA]</scope>
    <source>
        <strain evidence="10 11">INB8</strain>
    </source>
</reference>
<dbReference type="PIRSF" id="PIRSF005572">
    <property type="entry name" value="NifS"/>
    <property type="match status" value="1"/>
</dbReference>
<keyword evidence="4 8" id="KW-0808">Transferase</keyword>
<protein>
    <recommendedName>
        <fullName evidence="3 8">Cysteine desulfurase</fullName>
        <ecNumber evidence="3 8">2.8.1.7</ecNumber>
    </recommendedName>
</protein>
<dbReference type="InterPro" id="IPR015424">
    <property type="entry name" value="PyrdxlP-dep_Trfase"/>
</dbReference>
<dbReference type="InterPro" id="IPR016454">
    <property type="entry name" value="Cysteine_dSase"/>
</dbReference>
<dbReference type="CDD" id="cd06453">
    <property type="entry name" value="SufS_like"/>
    <property type="match status" value="1"/>
</dbReference>
<comment type="function">
    <text evidence="8">Catalyzes the removal of elemental sulfur and selenium atoms from L-cysteine, L-cystine, L-selenocysteine, and L-selenocystine to produce L-alanine.</text>
</comment>
<evidence type="ECO:0000259" key="9">
    <source>
        <dbReference type="Pfam" id="PF00266"/>
    </source>
</evidence>
<comment type="cofactor">
    <cofactor evidence="1 7">
        <name>pyridoxal 5'-phosphate</name>
        <dbReference type="ChEBI" id="CHEBI:597326"/>
    </cofactor>
</comment>
<dbReference type="InterPro" id="IPR020578">
    <property type="entry name" value="Aminotrans_V_PyrdxlP_BS"/>
</dbReference>
<dbReference type="PANTHER" id="PTHR43586:SF8">
    <property type="entry name" value="CYSTEINE DESULFURASE 1, CHLOROPLASTIC"/>
    <property type="match status" value="1"/>
</dbReference>
<dbReference type="Pfam" id="PF00266">
    <property type="entry name" value="Aminotran_5"/>
    <property type="match status" value="1"/>
</dbReference>
<dbReference type="RefSeq" id="WP_218930901.1">
    <property type="nucleotide sequence ID" value="NZ_JACAOA010000010.1"/>
</dbReference>
<evidence type="ECO:0000256" key="7">
    <source>
        <dbReference type="RuleBase" id="RU004504"/>
    </source>
</evidence>
<evidence type="ECO:0000256" key="6">
    <source>
        <dbReference type="ARBA" id="ARBA00050776"/>
    </source>
</evidence>
<dbReference type="InterPro" id="IPR015422">
    <property type="entry name" value="PyrdxlP-dep_Trfase_small"/>
</dbReference>
<evidence type="ECO:0000256" key="2">
    <source>
        <dbReference type="ARBA" id="ARBA00010447"/>
    </source>
</evidence>
<comment type="similarity">
    <text evidence="2 8">Belongs to the class-V pyridoxal-phosphate-dependent aminotransferase family. Csd subfamily.</text>
</comment>
<dbReference type="PROSITE" id="PS00595">
    <property type="entry name" value="AA_TRANSFER_CLASS_5"/>
    <property type="match status" value="1"/>
</dbReference>
<dbReference type="GO" id="GO:0006534">
    <property type="term" value="P:cysteine metabolic process"/>
    <property type="evidence" value="ECO:0007669"/>
    <property type="project" value="UniProtKB-UniRule"/>
</dbReference>
<evidence type="ECO:0000256" key="8">
    <source>
        <dbReference type="RuleBase" id="RU004506"/>
    </source>
</evidence>
<dbReference type="NCBIfam" id="TIGR01979">
    <property type="entry name" value="sufS"/>
    <property type="match status" value="1"/>
</dbReference>
<dbReference type="InterPro" id="IPR000192">
    <property type="entry name" value="Aminotrans_V_dom"/>
</dbReference>
<dbReference type="Gene3D" id="3.40.640.10">
    <property type="entry name" value="Type I PLP-dependent aspartate aminotransferase-like (Major domain)"/>
    <property type="match status" value="1"/>
</dbReference>
<dbReference type="AlphaFoldDB" id="A0A839A5D4"/>
<dbReference type="GO" id="GO:0031071">
    <property type="term" value="F:cysteine desulfurase activity"/>
    <property type="evidence" value="ECO:0007669"/>
    <property type="project" value="UniProtKB-UniRule"/>
</dbReference>
<evidence type="ECO:0000256" key="5">
    <source>
        <dbReference type="ARBA" id="ARBA00022898"/>
    </source>
</evidence>
<evidence type="ECO:0000313" key="10">
    <source>
        <dbReference type="EMBL" id="MBA5729202.1"/>
    </source>
</evidence>
<dbReference type="Proteomes" id="UP000571018">
    <property type="component" value="Unassembled WGS sequence"/>
</dbReference>
<name>A0A839A5D4_9LACT</name>
<dbReference type="EMBL" id="JACAOA010000010">
    <property type="protein sequence ID" value="MBA5729202.1"/>
    <property type="molecule type" value="Genomic_DNA"/>
</dbReference>
<evidence type="ECO:0000256" key="3">
    <source>
        <dbReference type="ARBA" id="ARBA00012239"/>
    </source>
</evidence>
<organism evidence="10 11">
    <name type="scientific">Ruoffia halotolerans</name>
    <dbReference type="NCBI Taxonomy" id="2748684"/>
    <lineage>
        <taxon>Bacteria</taxon>
        <taxon>Bacillati</taxon>
        <taxon>Bacillota</taxon>
        <taxon>Bacilli</taxon>
        <taxon>Lactobacillales</taxon>
        <taxon>Aerococcaceae</taxon>
        <taxon>Ruoffia</taxon>
    </lineage>
</organism>